<gene>
    <name evidence="2" type="ORF">AK812_SmicGene37727</name>
</gene>
<evidence type="ECO:0000313" key="2">
    <source>
        <dbReference type="EMBL" id="OLP81706.1"/>
    </source>
</evidence>
<evidence type="ECO:0000313" key="3">
    <source>
        <dbReference type="Proteomes" id="UP000186817"/>
    </source>
</evidence>
<dbReference type="Proteomes" id="UP000186817">
    <property type="component" value="Unassembled WGS sequence"/>
</dbReference>
<sequence length="73" mass="8187">MKHVKWTSIIMALDAQWLLAGPDTSACWAPQLLVQIFPSYTPAAPCPCYELRWKVCGRGSARCFRVTPMKSSN</sequence>
<reference evidence="2 3" key="1">
    <citation type="submission" date="2016-02" db="EMBL/GenBank/DDBJ databases">
        <title>Genome analysis of coral dinoflagellate symbionts highlights evolutionary adaptations to a symbiotic lifestyle.</title>
        <authorList>
            <person name="Aranda M."/>
            <person name="Li Y."/>
            <person name="Liew Y.J."/>
            <person name="Baumgarten S."/>
            <person name="Simakov O."/>
            <person name="Wilson M."/>
            <person name="Piel J."/>
            <person name="Ashoor H."/>
            <person name="Bougouffa S."/>
            <person name="Bajic V.B."/>
            <person name="Ryu T."/>
            <person name="Ravasi T."/>
            <person name="Bayer T."/>
            <person name="Micklem G."/>
            <person name="Kim H."/>
            <person name="Bhak J."/>
            <person name="Lajeunesse T.C."/>
            <person name="Voolstra C.R."/>
        </authorList>
    </citation>
    <scope>NUCLEOTIDE SEQUENCE [LARGE SCALE GENOMIC DNA]</scope>
    <source>
        <strain evidence="2 3">CCMP2467</strain>
    </source>
</reference>
<organism evidence="2 3">
    <name type="scientific">Symbiodinium microadriaticum</name>
    <name type="common">Dinoflagellate</name>
    <name type="synonym">Zooxanthella microadriatica</name>
    <dbReference type="NCBI Taxonomy" id="2951"/>
    <lineage>
        <taxon>Eukaryota</taxon>
        <taxon>Sar</taxon>
        <taxon>Alveolata</taxon>
        <taxon>Dinophyceae</taxon>
        <taxon>Suessiales</taxon>
        <taxon>Symbiodiniaceae</taxon>
        <taxon>Symbiodinium</taxon>
    </lineage>
</organism>
<accession>A0A1Q9CFP6</accession>
<keyword evidence="3" id="KW-1185">Reference proteome</keyword>
<comment type="caution">
    <text evidence="2">The sequence shown here is derived from an EMBL/GenBank/DDBJ whole genome shotgun (WGS) entry which is preliminary data.</text>
</comment>
<protein>
    <recommendedName>
        <fullName evidence="4">Secreted protein</fullName>
    </recommendedName>
</protein>
<evidence type="ECO:0008006" key="4">
    <source>
        <dbReference type="Google" id="ProtNLM"/>
    </source>
</evidence>
<name>A0A1Q9CFP6_SYMMI</name>
<dbReference type="AlphaFoldDB" id="A0A1Q9CFP6"/>
<evidence type="ECO:0000256" key="1">
    <source>
        <dbReference type="SAM" id="SignalP"/>
    </source>
</evidence>
<feature type="chain" id="PRO_5012186825" description="Secreted protein" evidence="1">
    <location>
        <begin position="21"/>
        <end position="73"/>
    </location>
</feature>
<dbReference type="EMBL" id="LSRX01001256">
    <property type="protein sequence ID" value="OLP81706.1"/>
    <property type="molecule type" value="Genomic_DNA"/>
</dbReference>
<proteinExistence type="predicted"/>
<feature type="signal peptide" evidence="1">
    <location>
        <begin position="1"/>
        <end position="20"/>
    </location>
</feature>
<keyword evidence="1" id="KW-0732">Signal</keyword>